<dbReference type="Proteomes" id="UP000178256">
    <property type="component" value="Unassembled WGS sequence"/>
</dbReference>
<evidence type="ECO:0000256" key="3">
    <source>
        <dbReference type="ARBA" id="ARBA00022840"/>
    </source>
</evidence>
<dbReference type="EMBL" id="MGKL01000019">
    <property type="protein sequence ID" value="OGN25449.1"/>
    <property type="molecule type" value="Genomic_DNA"/>
</dbReference>
<dbReference type="GO" id="GO:0005524">
    <property type="term" value="F:ATP binding"/>
    <property type="evidence" value="ECO:0007669"/>
    <property type="project" value="UniProtKB-KW"/>
</dbReference>
<dbReference type="Gene3D" id="3.40.50.300">
    <property type="entry name" value="P-loop containing nucleotide triphosphate hydrolases"/>
    <property type="match status" value="1"/>
</dbReference>
<proteinExistence type="inferred from homology"/>
<keyword evidence="2" id="KW-0547">Nucleotide-binding</keyword>
<dbReference type="AlphaFoldDB" id="A0A1F8GM01"/>
<feature type="domain" description="Bacterial type II secretion system protein E" evidence="4">
    <location>
        <begin position="258"/>
        <end position="272"/>
    </location>
</feature>
<dbReference type="CDD" id="cd01129">
    <property type="entry name" value="PulE-GspE-like"/>
    <property type="match status" value="1"/>
</dbReference>
<evidence type="ECO:0000259" key="4">
    <source>
        <dbReference type="PROSITE" id="PS00662"/>
    </source>
</evidence>
<dbReference type="GO" id="GO:0016887">
    <property type="term" value="F:ATP hydrolysis activity"/>
    <property type="evidence" value="ECO:0007669"/>
    <property type="project" value="TreeGrafter"/>
</dbReference>
<gene>
    <name evidence="5" type="ORF">A2925_00200</name>
</gene>
<evidence type="ECO:0000313" key="6">
    <source>
        <dbReference type="Proteomes" id="UP000178256"/>
    </source>
</evidence>
<comment type="similarity">
    <text evidence="1">Belongs to the GSP E family.</text>
</comment>
<evidence type="ECO:0000256" key="1">
    <source>
        <dbReference type="ARBA" id="ARBA00006611"/>
    </source>
</evidence>
<evidence type="ECO:0000256" key="2">
    <source>
        <dbReference type="ARBA" id="ARBA00022741"/>
    </source>
</evidence>
<dbReference type="InterPro" id="IPR027417">
    <property type="entry name" value="P-loop_NTPase"/>
</dbReference>
<dbReference type="Gene3D" id="3.30.450.90">
    <property type="match status" value="1"/>
</dbReference>
<comment type="caution">
    <text evidence="5">The sequence shown here is derived from an EMBL/GenBank/DDBJ whole genome shotgun (WGS) entry which is preliminary data.</text>
</comment>
<evidence type="ECO:0000313" key="5">
    <source>
        <dbReference type="EMBL" id="OGN25449.1"/>
    </source>
</evidence>
<reference evidence="5 6" key="1">
    <citation type="journal article" date="2016" name="Nat. Commun.">
        <title>Thousands of microbial genomes shed light on interconnected biogeochemical processes in an aquifer system.</title>
        <authorList>
            <person name="Anantharaman K."/>
            <person name="Brown C.T."/>
            <person name="Hug L.A."/>
            <person name="Sharon I."/>
            <person name="Castelle C.J."/>
            <person name="Probst A.J."/>
            <person name="Thomas B.C."/>
            <person name="Singh A."/>
            <person name="Wilkins M.J."/>
            <person name="Karaoz U."/>
            <person name="Brodie E.L."/>
            <person name="Williams K.H."/>
            <person name="Hubbard S.S."/>
            <person name="Banfield J.F."/>
        </authorList>
    </citation>
    <scope>NUCLEOTIDE SEQUENCE [LARGE SCALE GENOMIC DNA]</scope>
</reference>
<keyword evidence="3" id="KW-0067">ATP-binding</keyword>
<dbReference type="PANTHER" id="PTHR30258">
    <property type="entry name" value="TYPE II SECRETION SYSTEM PROTEIN GSPE-RELATED"/>
    <property type="match status" value="1"/>
</dbReference>
<dbReference type="InterPro" id="IPR001482">
    <property type="entry name" value="T2SS/T4SS_dom"/>
</dbReference>
<dbReference type="GO" id="GO:0005886">
    <property type="term" value="C:plasma membrane"/>
    <property type="evidence" value="ECO:0007669"/>
    <property type="project" value="TreeGrafter"/>
</dbReference>
<dbReference type="STRING" id="1802697.A2925_00200"/>
<dbReference type="Pfam" id="PF00437">
    <property type="entry name" value="T2SSE"/>
    <property type="match status" value="1"/>
</dbReference>
<protein>
    <recommendedName>
        <fullName evidence="4">Bacterial type II secretion system protein E domain-containing protein</fullName>
    </recommendedName>
</protein>
<sequence>MITTPEALERVWARYKSSERPQVFEVGAIEIDEEELSRLEDEIKTIADLKSKITNVSVTKLLEILMAGALKTRASDIHFEPERTTARLRYRLDGILYDVATIDHDYYNKILNRIKILSKLKLNVHGPQEGRFSVRQKNNNNVDLRISILPSEFGETVVMRILDPFTVRGTLEDLGLRKDILDFIKEKLKINTGTVLVSGPTGAGKTTTLYAFVNYINSSKTKILTIEDPIEYHIQGISQSQVDPAKNYTFANGLKIIMRQNPDVILVGEIRDMETADIALNASLTGHLVLSTIHANNAAGAIPRLVDLHVKPEILAPALNLVISQRLIRKLCGSCKILKKVSPGDLTKIKKILEPISGRIKFPDLSSSLKIYYPGQCAECSHLGYSGRLGSFEVFSVSKELEKLMSRPMVISEVNELLVSEGMVTMVQDGYLKLLEGITSLEELERVFG</sequence>
<dbReference type="SUPFAM" id="SSF52540">
    <property type="entry name" value="P-loop containing nucleoside triphosphate hydrolases"/>
    <property type="match status" value="1"/>
</dbReference>
<name>A0A1F8GM01_9BACT</name>
<organism evidence="5 6">
    <name type="scientific">Candidatus Yanofskybacteria bacterium RIFCSPLOWO2_01_FULL_44_22</name>
    <dbReference type="NCBI Taxonomy" id="1802697"/>
    <lineage>
        <taxon>Bacteria</taxon>
        <taxon>Candidatus Yanofskyibacteriota</taxon>
    </lineage>
</organism>
<accession>A0A1F8GM01</accession>
<dbReference type="PROSITE" id="PS00662">
    <property type="entry name" value="T2SP_E"/>
    <property type="match status" value="1"/>
</dbReference>
<dbReference type="PANTHER" id="PTHR30258:SF3">
    <property type="entry name" value="SLL1921 PROTEIN"/>
    <property type="match status" value="1"/>
</dbReference>